<feature type="active site" description="Proton acceptor" evidence="1">
    <location>
        <position position="21"/>
    </location>
</feature>
<dbReference type="PANTHER" id="PTHR43415:SF3">
    <property type="entry name" value="GNAT-FAMILY ACETYLTRANSFERASE"/>
    <property type="match status" value="1"/>
</dbReference>
<dbReference type="Pfam" id="PF13302">
    <property type="entry name" value="Acetyltransf_3"/>
    <property type="match status" value="1"/>
</dbReference>
<feature type="domain" description="N-acetyltransferase" evidence="3">
    <location>
        <begin position="325"/>
        <end position="475"/>
    </location>
</feature>
<gene>
    <name evidence="4" type="ORF">GCM10007940_34650</name>
</gene>
<evidence type="ECO:0000259" key="3">
    <source>
        <dbReference type="PROSITE" id="PS51186"/>
    </source>
</evidence>
<dbReference type="NCBIfam" id="TIGR03590">
    <property type="entry name" value="PseG"/>
    <property type="match status" value="1"/>
</dbReference>
<protein>
    <recommendedName>
        <fullName evidence="3">N-acetyltransferase domain-containing protein</fullName>
    </recommendedName>
</protein>
<proteinExistence type="predicted"/>
<name>A0AA37SSD9_9BACT</name>
<organism evidence="4 5">
    <name type="scientific">Portibacter lacus</name>
    <dbReference type="NCBI Taxonomy" id="1099794"/>
    <lineage>
        <taxon>Bacteria</taxon>
        <taxon>Pseudomonadati</taxon>
        <taxon>Bacteroidota</taxon>
        <taxon>Saprospiria</taxon>
        <taxon>Saprospirales</taxon>
        <taxon>Haliscomenobacteraceae</taxon>
        <taxon>Portibacter</taxon>
    </lineage>
</organism>
<evidence type="ECO:0000256" key="1">
    <source>
        <dbReference type="PIRSR" id="PIRSR620023-1"/>
    </source>
</evidence>
<dbReference type="AlphaFoldDB" id="A0AA37SSD9"/>
<feature type="binding site" evidence="2">
    <location>
        <position position="255"/>
    </location>
    <ligand>
        <name>substrate</name>
    </ligand>
</feature>
<dbReference type="Gene3D" id="3.40.630.30">
    <property type="match status" value="1"/>
</dbReference>
<dbReference type="GO" id="GO:0016747">
    <property type="term" value="F:acyltransferase activity, transferring groups other than amino-acyl groups"/>
    <property type="evidence" value="ECO:0007669"/>
    <property type="project" value="InterPro"/>
</dbReference>
<dbReference type="Gene3D" id="3.40.50.2000">
    <property type="entry name" value="Glycogen Phosphorylase B"/>
    <property type="match status" value="1"/>
</dbReference>
<dbReference type="PANTHER" id="PTHR43415">
    <property type="entry name" value="SPERMIDINE N(1)-ACETYLTRANSFERASE"/>
    <property type="match status" value="1"/>
</dbReference>
<sequence length="475" mass="54197">MGNKQRIFFRADASGKIGLGHVIRSLALAEMLGDDYYKIFLSRNLNTSIAENVTRVCDELITLDSEDEEISKIKKSYKEGDIIVLDGYQFNYEYQTSLFNHGFKIASIDDISNTTFNTQVIINHGGGFSASDYQDLGNSIYFLGPKYALLRPAFISAAKEKKSSLNMTDSIFICFGGADPNNETLRTLEFCIEQGYEELHIVIGAAYNHKAQLLDKIKQKGINASLYVNVSAEEMVIIMKKCEIGITSPSTVSYEFLSVNARLFLKVIADNQKRIYKYMLENSLAKPLEKLPRKEDITVQCYEKSTIFDGQQKEKYQQLFEGLSLNLRPAQKMDSLLYFNWANDPSVRIHSFSSEEIKLKDHQTWFDNKLTSADTYLFVVHQNLEPIGQIRLEIIDNNALISYSIAAQYRGKGYSKFVLQLGINKIKEVKKDIKEVYGFVKISNIASCKVFKRLNFKEQQTDLYPKSLKFTKNVI</sequence>
<dbReference type="InterPro" id="IPR020023">
    <property type="entry name" value="PseG"/>
</dbReference>
<dbReference type="RefSeq" id="WP_235292796.1">
    <property type="nucleotide sequence ID" value="NZ_BSOH01000023.1"/>
</dbReference>
<comment type="caution">
    <text evidence="4">The sequence shown here is derived from an EMBL/GenBank/DDBJ whole genome shotgun (WGS) entry which is preliminary data.</text>
</comment>
<dbReference type="Gene3D" id="3.40.50.11190">
    <property type="match status" value="1"/>
</dbReference>
<evidence type="ECO:0000256" key="2">
    <source>
        <dbReference type="PIRSR" id="PIRSR620023-2"/>
    </source>
</evidence>
<dbReference type="InterPro" id="IPR016181">
    <property type="entry name" value="Acyl_CoA_acyltransferase"/>
</dbReference>
<reference evidence="4" key="1">
    <citation type="journal article" date="2014" name="Int. J. Syst. Evol. Microbiol.">
        <title>Complete genome sequence of Corynebacterium casei LMG S-19264T (=DSM 44701T), isolated from a smear-ripened cheese.</title>
        <authorList>
            <consortium name="US DOE Joint Genome Institute (JGI-PGF)"/>
            <person name="Walter F."/>
            <person name="Albersmeier A."/>
            <person name="Kalinowski J."/>
            <person name="Ruckert C."/>
        </authorList>
    </citation>
    <scope>NUCLEOTIDE SEQUENCE</scope>
    <source>
        <strain evidence="4">NBRC 108769</strain>
    </source>
</reference>
<accession>A0AA37SSD9</accession>
<dbReference type="PROSITE" id="PS51186">
    <property type="entry name" value="GNAT"/>
    <property type="match status" value="1"/>
</dbReference>
<evidence type="ECO:0000313" key="5">
    <source>
        <dbReference type="Proteomes" id="UP001156666"/>
    </source>
</evidence>
<dbReference type="SUPFAM" id="SSF55729">
    <property type="entry name" value="Acyl-CoA N-acyltransferases (Nat)"/>
    <property type="match status" value="1"/>
</dbReference>
<dbReference type="Proteomes" id="UP001156666">
    <property type="component" value="Unassembled WGS sequence"/>
</dbReference>
<reference evidence="4" key="2">
    <citation type="submission" date="2023-01" db="EMBL/GenBank/DDBJ databases">
        <title>Draft genome sequence of Portibacter lacus strain NBRC 108769.</title>
        <authorList>
            <person name="Sun Q."/>
            <person name="Mori K."/>
        </authorList>
    </citation>
    <scope>NUCLEOTIDE SEQUENCE</scope>
    <source>
        <strain evidence="4">NBRC 108769</strain>
    </source>
</reference>
<keyword evidence="5" id="KW-1185">Reference proteome</keyword>
<feature type="binding site" evidence="2">
    <location>
        <position position="151"/>
    </location>
    <ligand>
        <name>substrate</name>
    </ligand>
</feature>
<evidence type="ECO:0000313" key="4">
    <source>
        <dbReference type="EMBL" id="GLR18849.1"/>
    </source>
</evidence>
<dbReference type="InterPro" id="IPR000182">
    <property type="entry name" value="GNAT_dom"/>
</dbReference>
<dbReference type="EMBL" id="BSOH01000023">
    <property type="protein sequence ID" value="GLR18849.1"/>
    <property type="molecule type" value="Genomic_DNA"/>
</dbReference>